<dbReference type="InterPro" id="IPR051099">
    <property type="entry name" value="AGR/TXD"/>
</dbReference>
<dbReference type="Proteomes" id="UP000244193">
    <property type="component" value="Chromosome"/>
</dbReference>
<keyword evidence="4" id="KW-1185">Reference proteome</keyword>
<name>A0A2S0RFX7_9FLAO</name>
<dbReference type="PANTHER" id="PTHR15337">
    <property type="entry name" value="ANTERIOR GRADIENT PROTEIN-RELATED"/>
    <property type="match status" value="1"/>
</dbReference>
<keyword evidence="1 2" id="KW-0732">Signal</keyword>
<reference evidence="3 4" key="1">
    <citation type="submission" date="2018-04" db="EMBL/GenBank/DDBJ databases">
        <title>Genome sequencing of Flavobacterium sp. HYN0048.</title>
        <authorList>
            <person name="Yi H."/>
            <person name="Baek C."/>
        </authorList>
    </citation>
    <scope>NUCLEOTIDE SEQUENCE [LARGE SCALE GENOMIC DNA]</scope>
    <source>
        <strain evidence="3 4">HYN0048</strain>
    </source>
</reference>
<gene>
    <name evidence="3" type="ORF">HYN48_10955</name>
</gene>
<evidence type="ECO:0000313" key="4">
    <source>
        <dbReference type="Proteomes" id="UP000244193"/>
    </source>
</evidence>
<protein>
    <submittedName>
        <fullName evidence="3">Thioredoxin family protein</fullName>
    </submittedName>
</protein>
<evidence type="ECO:0000256" key="2">
    <source>
        <dbReference type="SAM" id="SignalP"/>
    </source>
</evidence>
<evidence type="ECO:0000313" key="3">
    <source>
        <dbReference type="EMBL" id="AWA30566.1"/>
    </source>
</evidence>
<dbReference type="AlphaFoldDB" id="A0A2S0RFX7"/>
<dbReference type="PANTHER" id="PTHR15337:SF11">
    <property type="entry name" value="THIOREDOXIN DOMAIN-CONTAINING PROTEIN"/>
    <property type="match status" value="1"/>
</dbReference>
<accession>A0A2S0RFX7</accession>
<proteinExistence type="predicted"/>
<sequence length="146" mass="16873">MLMKSLIFAVLMVGNFAQSQQLHWKTDIDKALREAAVANKDVLLFFTVSEQCENCDKLDKNIFSSEEFQAFAKENYIPVRIDFSQKPTEELTDSMIEKNLLIIEKYNKDGFFPLVVVLSKDSKVRGKTGVYKEETPTQFISMLRKF</sequence>
<dbReference type="KEGG" id="fmg:HYN48_10955"/>
<dbReference type="EMBL" id="CP028811">
    <property type="protein sequence ID" value="AWA30566.1"/>
    <property type="molecule type" value="Genomic_DNA"/>
</dbReference>
<evidence type="ECO:0000256" key="1">
    <source>
        <dbReference type="ARBA" id="ARBA00022729"/>
    </source>
</evidence>
<organism evidence="3 4">
    <name type="scientific">Flavobacterium magnum</name>
    <dbReference type="NCBI Taxonomy" id="2162713"/>
    <lineage>
        <taxon>Bacteria</taxon>
        <taxon>Pseudomonadati</taxon>
        <taxon>Bacteroidota</taxon>
        <taxon>Flavobacteriia</taxon>
        <taxon>Flavobacteriales</taxon>
        <taxon>Flavobacteriaceae</taxon>
        <taxon>Flavobacterium</taxon>
    </lineage>
</organism>
<feature type="chain" id="PRO_5015502690" evidence="2">
    <location>
        <begin position="20"/>
        <end position="146"/>
    </location>
</feature>
<dbReference type="SUPFAM" id="SSF52833">
    <property type="entry name" value="Thioredoxin-like"/>
    <property type="match status" value="1"/>
</dbReference>
<dbReference type="InterPro" id="IPR036249">
    <property type="entry name" value="Thioredoxin-like_sf"/>
</dbReference>
<dbReference type="Pfam" id="PF13899">
    <property type="entry name" value="Thioredoxin_7"/>
    <property type="match status" value="1"/>
</dbReference>
<dbReference type="Gene3D" id="3.40.30.10">
    <property type="entry name" value="Glutaredoxin"/>
    <property type="match status" value="1"/>
</dbReference>
<feature type="signal peptide" evidence="2">
    <location>
        <begin position="1"/>
        <end position="19"/>
    </location>
</feature>
<dbReference type="OrthoDB" id="981626at2"/>